<accession>A0ABT0P390</accession>
<gene>
    <name evidence="2" type="ORF">M4438_32660</name>
</gene>
<comment type="caution">
    <text evidence="2">The sequence shown here is derived from an EMBL/GenBank/DDBJ whole genome shotgun (WGS) entry which is preliminary data.</text>
</comment>
<feature type="compositionally biased region" description="Pro residues" evidence="1">
    <location>
        <begin position="1"/>
        <end position="10"/>
    </location>
</feature>
<feature type="region of interest" description="Disordered" evidence="1">
    <location>
        <begin position="1"/>
        <end position="30"/>
    </location>
</feature>
<dbReference type="RefSeq" id="WP_249492903.1">
    <property type="nucleotide sequence ID" value="NZ_JAMCCK010000057.1"/>
</dbReference>
<reference evidence="2 3" key="1">
    <citation type="submission" date="2022-05" db="EMBL/GenBank/DDBJ databases">
        <title>Genome Resource of Streptomyces lavenduligriseus GA1-1, a Strain with Broad-Spectrum Antifungal Activity against Phytopathogenic Fungi.</title>
        <authorList>
            <person name="Qi D."/>
        </authorList>
    </citation>
    <scope>NUCLEOTIDE SEQUENCE [LARGE SCALE GENOMIC DNA]</scope>
    <source>
        <strain evidence="2 3">GA1-1</strain>
    </source>
</reference>
<organism evidence="2 3">
    <name type="scientific">Streptomyces lavenduligriseus</name>
    <dbReference type="NCBI Taxonomy" id="67315"/>
    <lineage>
        <taxon>Bacteria</taxon>
        <taxon>Bacillati</taxon>
        <taxon>Actinomycetota</taxon>
        <taxon>Actinomycetes</taxon>
        <taxon>Kitasatosporales</taxon>
        <taxon>Streptomycetaceae</taxon>
        <taxon>Streptomyces</taxon>
    </lineage>
</organism>
<evidence type="ECO:0000313" key="2">
    <source>
        <dbReference type="EMBL" id="MCL3998204.1"/>
    </source>
</evidence>
<proteinExistence type="predicted"/>
<evidence type="ECO:0000313" key="3">
    <source>
        <dbReference type="Proteomes" id="UP001202052"/>
    </source>
</evidence>
<sequence>MHDPATPDPHPAPDRAGGQPPDDDLDGAADHEVAVELVGQVIAWYSQRIFAARRAGASPQALNDLIAQRLECVRDRDRLDTADPQETARLAALYAARLKELQNSGS</sequence>
<dbReference type="Proteomes" id="UP001202052">
    <property type="component" value="Unassembled WGS sequence"/>
</dbReference>
<dbReference type="EMBL" id="JAMCCK010000057">
    <property type="protein sequence ID" value="MCL3998204.1"/>
    <property type="molecule type" value="Genomic_DNA"/>
</dbReference>
<evidence type="ECO:0000256" key="1">
    <source>
        <dbReference type="SAM" id="MobiDB-lite"/>
    </source>
</evidence>
<keyword evidence="3" id="KW-1185">Reference proteome</keyword>
<name>A0ABT0P390_9ACTN</name>
<protein>
    <submittedName>
        <fullName evidence="2">Uncharacterized protein</fullName>
    </submittedName>
</protein>